<keyword evidence="1" id="KW-0456">Lyase</keyword>
<dbReference type="Gene3D" id="1.10.760.10">
    <property type="entry name" value="Cytochrome c-like domain"/>
    <property type="match status" value="1"/>
</dbReference>
<dbReference type="Pfam" id="PF24684">
    <property type="entry name" value="Vgb_lyase"/>
    <property type="match status" value="1"/>
</dbReference>
<comment type="caution">
    <text evidence="1">The sequence shown here is derived from an EMBL/GenBank/DDBJ whole genome shotgun (WGS) entry which is preliminary data.</text>
</comment>
<proteinExistence type="predicted"/>
<dbReference type="PANTHER" id="PTHR40274:SF3">
    <property type="entry name" value="VIRGINIAMYCIN B LYASE"/>
    <property type="match status" value="1"/>
</dbReference>
<dbReference type="EMBL" id="REFR01000011">
    <property type="protein sequence ID" value="RMB07632.1"/>
    <property type="molecule type" value="Genomic_DNA"/>
</dbReference>
<dbReference type="InterPro" id="IPR036909">
    <property type="entry name" value="Cyt_c-like_dom_sf"/>
</dbReference>
<dbReference type="AlphaFoldDB" id="A0A3M0CE69"/>
<protein>
    <submittedName>
        <fullName evidence="1">Virginiamycin B lyase</fullName>
    </submittedName>
</protein>
<sequence length="430" mass="46610">MCDNPTANRNKLWNKGRNTSWACHAMAALAVALGGGGFIPPAGADGLPAGAGREQVQTYCTGCHGTNLIPRSSGYDRRGWRDLTATMIDLSAVPEDRAVIADYLATHFPPNDRRTPVIIPAKRDITFTEWVVPTLGQRPRDPVQAQDGAVWWAGQWGNLIGRIDPASGEMTEYPMPAGAHPHTVTVDTADRVWYTGNRNGTVGVLDPSTGDITEYPMPDPAARDPHSAIFDAEGILWFTLQHSNMIGRLDPVTGAVSLTTAPSAKSKPYGIKIDADGVPWVACNGRPCLLRVDRDTMDVREVALPTPGTTVRRLDIADDGTIWYVNSGQGRLGHYDPDSDKIREWPSPSGAAAHPYAIAVIDGIVWYNESGMRPDTLIRFDPETESFESWAIPSGGVHAGIVRHMRATADGNLLIHQSGTNRIMLVTIKP</sequence>
<name>A0A3M0CE69_9PROT</name>
<evidence type="ECO:0000313" key="1">
    <source>
        <dbReference type="EMBL" id="RMB07632.1"/>
    </source>
</evidence>
<dbReference type="InterPro" id="IPR051344">
    <property type="entry name" value="Vgb"/>
</dbReference>
<dbReference type="InParanoid" id="A0A3M0CE69"/>
<dbReference type="GO" id="GO:0020037">
    <property type="term" value="F:heme binding"/>
    <property type="evidence" value="ECO:0007669"/>
    <property type="project" value="InterPro"/>
</dbReference>
<dbReference type="PANTHER" id="PTHR40274">
    <property type="entry name" value="VIRGINIAMYCIN B LYASE"/>
    <property type="match status" value="1"/>
</dbReference>
<dbReference type="Proteomes" id="UP000271227">
    <property type="component" value="Unassembled WGS sequence"/>
</dbReference>
<dbReference type="GO" id="GO:0016829">
    <property type="term" value="F:lyase activity"/>
    <property type="evidence" value="ECO:0007669"/>
    <property type="project" value="UniProtKB-KW"/>
</dbReference>
<dbReference type="InterPro" id="IPR011042">
    <property type="entry name" value="6-blade_b-propeller_TolB-like"/>
</dbReference>
<keyword evidence="2" id="KW-1185">Reference proteome</keyword>
<gene>
    <name evidence="1" type="ORF">BXY39_1718</name>
</gene>
<organism evidence="1 2">
    <name type="scientific">Eilatimonas milleporae</name>
    <dbReference type="NCBI Taxonomy" id="911205"/>
    <lineage>
        <taxon>Bacteria</taxon>
        <taxon>Pseudomonadati</taxon>
        <taxon>Pseudomonadota</taxon>
        <taxon>Alphaproteobacteria</taxon>
        <taxon>Kordiimonadales</taxon>
        <taxon>Kordiimonadaceae</taxon>
        <taxon>Eilatimonas</taxon>
    </lineage>
</organism>
<dbReference type="InterPro" id="IPR015943">
    <property type="entry name" value="WD40/YVTN_repeat-like_dom_sf"/>
</dbReference>
<evidence type="ECO:0000313" key="2">
    <source>
        <dbReference type="Proteomes" id="UP000271227"/>
    </source>
</evidence>
<dbReference type="GO" id="GO:0009055">
    <property type="term" value="F:electron transfer activity"/>
    <property type="evidence" value="ECO:0007669"/>
    <property type="project" value="InterPro"/>
</dbReference>
<dbReference type="SUPFAM" id="SSF46626">
    <property type="entry name" value="Cytochrome c"/>
    <property type="match status" value="1"/>
</dbReference>
<dbReference type="SUPFAM" id="SSF63829">
    <property type="entry name" value="Calcium-dependent phosphotriesterase"/>
    <property type="match status" value="1"/>
</dbReference>
<dbReference type="RefSeq" id="WP_211332149.1">
    <property type="nucleotide sequence ID" value="NZ_REFR01000011.1"/>
</dbReference>
<reference evidence="1 2" key="1">
    <citation type="submission" date="2018-10" db="EMBL/GenBank/DDBJ databases">
        <title>Genomic Encyclopedia of Archaeal and Bacterial Type Strains, Phase II (KMG-II): from individual species to whole genera.</title>
        <authorList>
            <person name="Goeker M."/>
        </authorList>
    </citation>
    <scope>NUCLEOTIDE SEQUENCE [LARGE SCALE GENOMIC DNA]</scope>
    <source>
        <strain evidence="1 2">DSM 25217</strain>
    </source>
</reference>
<accession>A0A3M0CE69</accession>
<dbReference type="Gene3D" id="2.130.10.10">
    <property type="entry name" value="YVTN repeat-like/Quinoprotein amine dehydrogenase"/>
    <property type="match status" value="1"/>
</dbReference>
<dbReference type="Gene3D" id="2.120.10.30">
    <property type="entry name" value="TolB, C-terminal domain"/>
    <property type="match status" value="1"/>
</dbReference>